<evidence type="ECO:0000259" key="15">
    <source>
        <dbReference type="PROSITE" id="PS50112"/>
    </source>
</evidence>
<evidence type="ECO:0000256" key="12">
    <source>
        <dbReference type="ARBA" id="ARBA00023136"/>
    </source>
</evidence>
<dbReference type="InterPro" id="IPR036097">
    <property type="entry name" value="HisK_dim/P_sf"/>
</dbReference>
<evidence type="ECO:0000256" key="4">
    <source>
        <dbReference type="ARBA" id="ARBA00022553"/>
    </source>
</evidence>
<feature type="transmembrane region" description="Helical" evidence="13">
    <location>
        <begin position="138"/>
        <end position="159"/>
    </location>
</feature>
<protein>
    <recommendedName>
        <fullName evidence="3">histidine kinase</fullName>
        <ecNumber evidence="3">2.7.13.3</ecNumber>
    </recommendedName>
</protein>
<feature type="domain" description="PAS" evidence="15">
    <location>
        <begin position="232"/>
        <end position="285"/>
    </location>
</feature>
<evidence type="ECO:0000256" key="5">
    <source>
        <dbReference type="ARBA" id="ARBA00022679"/>
    </source>
</evidence>
<dbReference type="Pfam" id="PF16927">
    <property type="entry name" value="HisKA_7TM"/>
    <property type="match status" value="1"/>
</dbReference>
<dbReference type="Gene3D" id="3.30.565.10">
    <property type="entry name" value="Histidine kinase-like ATPase, C-terminal domain"/>
    <property type="match status" value="1"/>
</dbReference>
<reference evidence="17" key="1">
    <citation type="journal article" date="2015" name="Nature">
        <title>Complex archaea that bridge the gap between prokaryotes and eukaryotes.</title>
        <authorList>
            <person name="Spang A."/>
            <person name="Saw J.H."/>
            <person name="Jorgensen S.L."/>
            <person name="Zaremba-Niedzwiedzka K."/>
            <person name="Martijn J."/>
            <person name="Lind A.E."/>
            <person name="van Eijk R."/>
            <person name="Schleper C."/>
            <person name="Guy L."/>
            <person name="Ettema T.J."/>
        </authorList>
    </citation>
    <scope>NUCLEOTIDE SEQUENCE</scope>
</reference>
<dbReference type="EC" id="2.7.13.3" evidence="3"/>
<dbReference type="SMART" id="SM00388">
    <property type="entry name" value="HisKA"/>
    <property type="match status" value="1"/>
</dbReference>
<dbReference type="PROSITE" id="PS50113">
    <property type="entry name" value="PAC"/>
    <property type="match status" value="1"/>
</dbReference>
<keyword evidence="6 13" id="KW-0812">Transmembrane</keyword>
<dbReference type="PRINTS" id="PR00344">
    <property type="entry name" value="BCTRLSENSOR"/>
</dbReference>
<evidence type="ECO:0000256" key="11">
    <source>
        <dbReference type="ARBA" id="ARBA00023012"/>
    </source>
</evidence>
<dbReference type="GO" id="GO:0005524">
    <property type="term" value="F:ATP binding"/>
    <property type="evidence" value="ECO:0007669"/>
    <property type="project" value="UniProtKB-KW"/>
</dbReference>
<comment type="caution">
    <text evidence="17">The sequence shown here is derived from an EMBL/GenBank/DDBJ whole genome shotgun (WGS) entry which is preliminary data.</text>
</comment>
<dbReference type="GO" id="GO:0000156">
    <property type="term" value="F:phosphorelay response regulator activity"/>
    <property type="evidence" value="ECO:0007669"/>
    <property type="project" value="TreeGrafter"/>
</dbReference>
<feature type="transmembrane region" description="Helical" evidence="13">
    <location>
        <begin position="207"/>
        <end position="223"/>
    </location>
</feature>
<evidence type="ECO:0000256" key="3">
    <source>
        <dbReference type="ARBA" id="ARBA00012438"/>
    </source>
</evidence>
<dbReference type="InterPro" id="IPR036890">
    <property type="entry name" value="HATPase_C_sf"/>
</dbReference>
<feature type="transmembrane region" description="Helical" evidence="13">
    <location>
        <begin position="67"/>
        <end position="85"/>
    </location>
</feature>
<dbReference type="PROSITE" id="PS50112">
    <property type="entry name" value="PAS"/>
    <property type="match status" value="1"/>
</dbReference>
<sequence>MNIFALLSLISTVVSFFFGTVVIIKNPKQLENRIFSTMCYITAFLGFIEYSFRILDDYQEVLLWGRFYSITAILPTLILHFVLLINGKLEKTKKKLTFLIIYGPGILFYVLGTFTDLFGVGFRRVYWGWTYSNPDNEIFIYIFFLWIITILIYCLVICFKNYKNVLEFKRKKQIRYIEIGILVMLAIFLVFDTLIVVLLKIDFPEMTITGYTIFCVIFALAMWKHELFSINFQDFVESSSKGFLELDLKENKLVYINPVLLKIMGYTRKEVENESLFPRVIYPKDILNLTKERDDTNLEFRIITRDGKIKWLSGSRMQQYNKNGELISLRFWLDEITEQKNLEKLKSDFVRRTSHELKTPLISIKGFAELILSLYEEELNSDIISKLGEITQGCERLQDIIEDILRTSKLESSELKPRLEEEDLSFLIRFCTHELHSLAVQREHSINIEIVDSIIARFEKEEIHDVITNILSNAIKYTPRKGWIDIKTEILEDFVIVSITDNGIGFTEEEKKVIFHQFGKIERYGQGLDLGIDGTGLGLYISKKIIQSHKGEIWMESEGKNKGSTFFFSLPLNKA</sequence>
<evidence type="ECO:0000256" key="8">
    <source>
        <dbReference type="ARBA" id="ARBA00022777"/>
    </source>
</evidence>
<keyword evidence="8" id="KW-0418">Kinase</keyword>
<evidence type="ECO:0000256" key="13">
    <source>
        <dbReference type="SAM" id="Phobius"/>
    </source>
</evidence>
<comment type="catalytic activity">
    <reaction evidence="1">
        <text>ATP + protein L-histidine = ADP + protein N-phospho-L-histidine.</text>
        <dbReference type="EC" id="2.7.13.3"/>
    </reaction>
</comment>
<dbReference type="InterPro" id="IPR003594">
    <property type="entry name" value="HATPase_dom"/>
</dbReference>
<comment type="subcellular location">
    <subcellularLocation>
        <location evidence="2">Membrane</location>
        <topology evidence="2">Multi-pass membrane protein</topology>
    </subcellularLocation>
</comment>
<keyword evidence="10 13" id="KW-1133">Transmembrane helix</keyword>
<accession>A0A0F9FVS9</accession>
<feature type="transmembrane region" description="Helical" evidence="13">
    <location>
        <begin position="6"/>
        <end position="25"/>
    </location>
</feature>
<evidence type="ECO:0000256" key="1">
    <source>
        <dbReference type="ARBA" id="ARBA00000085"/>
    </source>
</evidence>
<dbReference type="GO" id="GO:0030295">
    <property type="term" value="F:protein kinase activator activity"/>
    <property type="evidence" value="ECO:0007669"/>
    <property type="project" value="TreeGrafter"/>
</dbReference>
<gene>
    <name evidence="17" type="ORF">LCGC14_1905140</name>
</gene>
<feature type="transmembrane region" description="Helical" evidence="13">
    <location>
        <begin position="37"/>
        <end position="55"/>
    </location>
</feature>
<dbReference type="GO" id="GO:0007234">
    <property type="term" value="P:osmosensory signaling via phosphorelay pathway"/>
    <property type="evidence" value="ECO:0007669"/>
    <property type="project" value="TreeGrafter"/>
</dbReference>
<dbReference type="CDD" id="cd00130">
    <property type="entry name" value="PAS"/>
    <property type="match status" value="1"/>
</dbReference>
<feature type="transmembrane region" description="Helical" evidence="13">
    <location>
        <begin position="179"/>
        <end position="201"/>
    </location>
</feature>
<dbReference type="PROSITE" id="PS50109">
    <property type="entry name" value="HIS_KIN"/>
    <property type="match status" value="1"/>
</dbReference>
<feature type="domain" description="Histidine kinase" evidence="14">
    <location>
        <begin position="352"/>
        <end position="574"/>
    </location>
</feature>
<dbReference type="InterPro" id="IPR005467">
    <property type="entry name" value="His_kinase_dom"/>
</dbReference>
<dbReference type="GO" id="GO:0016020">
    <property type="term" value="C:membrane"/>
    <property type="evidence" value="ECO:0007669"/>
    <property type="project" value="UniProtKB-SubCell"/>
</dbReference>
<evidence type="ECO:0000256" key="10">
    <source>
        <dbReference type="ARBA" id="ARBA00022989"/>
    </source>
</evidence>
<dbReference type="InterPro" id="IPR000014">
    <property type="entry name" value="PAS"/>
</dbReference>
<dbReference type="SUPFAM" id="SSF55874">
    <property type="entry name" value="ATPase domain of HSP90 chaperone/DNA topoisomerase II/histidine kinase"/>
    <property type="match status" value="1"/>
</dbReference>
<dbReference type="SMART" id="SM00387">
    <property type="entry name" value="HATPase_c"/>
    <property type="match status" value="1"/>
</dbReference>
<keyword evidence="12 13" id="KW-0472">Membrane</keyword>
<evidence type="ECO:0000256" key="9">
    <source>
        <dbReference type="ARBA" id="ARBA00022840"/>
    </source>
</evidence>
<dbReference type="EMBL" id="LAZR01020019">
    <property type="protein sequence ID" value="KKL90393.1"/>
    <property type="molecule type" value="Genomic_DNA"/>
</dbReference>
<keyword evidence="4" id="KW-0597">Phosphoprotein</keyword>
<dbReference type="InterPro" id="IPR000700">
    <property type="entry name" value="PAS-assoc_C"/>
</dbReference>
<dbReference type="InterPro" id="IPR004358">
    <property type="entry name" value="Sig_transdc_His_kin-like_C"/>
</dbReference>
<feature type="domain" description="PAC" evidence="16">
    <location>
        <begin position="296"/>
        <end position="348"/>
    </location>
</feature>
<dbReference type="FunFam" id="3.30.565.10:FF:000006">
    <property type="entry name" value="Sensor histidine kinase WalK"/>
    <property type="match status" value="1"/>
</dbReference>
<dbReference type="AlphaFoldDB" id="A0A0F9FVS9"/>
<evidence type="ECO:0000259" key="16">
    <source>
        <dbReference type="PROSITE" id="PS50113"/>
    </source>
</evidence>
<dbReference type="GO" id="GO:0000155">
    <property type="term" value="F:phosphorelay sensor kinase activity"/>
    <property type="evidence" value="ECO:0007669"/>
    <property type="project" value="InterPro"/>
</dbReference>
<dbReference type="SUPFAM" id="SSF55785">
    <property type="entry name" value="PYP-like sensor domain (PAS domain)"/>
    <property type="match status" value="1"/>
</dbReference>
<dbReference type="CDD" id="cd00075">
    <property type="entry name" value="HATPase"/>
    <property type="match status" value="1"/>
</dbReference>
<keyword evidence="9" id="KW-0067">ATP-binding</keyword>
<dbReference type="Gene3D" id="1.10.287.130">
    <property type="match status" value="1"/>
</dbReference>
<proteinExistence type="predicted"/>
<feature type="transmembrane region" description="Helical" evidence="13">
    <location>
        <begin position="97"/>
        <end position="118"/>
    </location>
</feature>
<dbReference type="InterPro" id="IPR050351">
    <property type="entry name" value="BphY/WalK/GraS-like"/>
</dbReference>
<dbReference type="Gene3D" id="3.30.450.20">
    <property type="entry name" value="PAS domain"/>
    <property type="match status" value="1"/>
</dbReference>
<dbReference type="InterPro" id="IPR035965">
    <property type="entry name" value="PAS-like_dom_sf"/>
</dbReference>
<dbReference type="NCBIfam" id="TIGR00229">
    <property type="entry name" value="sensory_box"/>
    <property type="match status" value="1"/>
</dbReference>
<dbReference type="Pfam" id="PF00512">
    <property type="entry name" value="HisKA"/>
    <property type="match status" value="1"/>
</dbReference>
<evidence type="ECO:0000313" key="17">
    <source>
        <dbReference type="EMBL" id="KKL90393.1"/>
    </source>
</evidence>
<keyword evidence="7" id="KW-0547">Nucleotide-binding</keyword>
<organism evidence="17">
    <name type="scientific">marine sediment metagenome</name>
    <dbReference type="NCBI Taxonomy" id="412755"/>
    <lineage>
        <taxon>unclassified sequences</taxon>
        <taxon>metagenomes</taxon>
        <taxon>ecological metagenomes</taxon>
    </lineage>
</organism>
<evidence type="ECO:0000256" key="7">
    <source>
        <dbReference type="ARBA" id="ARBA00022741"/>
    </source>
</evidence>
<dbReference type="Pfam" id="PF02518">
    <property type="entry name" value="HATPase_c"/>
    <property type="match status" value="1"/>
</dbReference>
<keyword evidence="5" id="KW-0808">Transferase</keyword>
<dbReference type="InterPro" id="IPR003661">
    <property type="entry name" value="HisK_dim/P_dom"/>
</dbReference>
<dbReference type="CDD" id="cd00082">
    <property type="entry name" value="HisKA"/>
    <property type="match status" value="1"/>
</dbReference>
<evidence type="ECO:0000259" key="14">
    <source>
        <dbReference type="PROSITE" id="PS50109"/>
    </source>
</evidence>
<dbReference type="InterPro" id="IPR031621">
    <property type="entry name" value="HisKA_7TM"/>
</dbReference>
<name>A0A0F9FVS9_9ZZZZ</name>
<keyword evidence="11" id="KW-0902">Two-component regulatory system</keyword>
<dbReference type="SUPFAM" id="SSF47384">
    <property type="entry name" value="Homodimeric domain of signal transducing histidine kinase"/>
    <property type="match status" value="1"/>
</dbReference>
<dbReference type="PANTHER" id="PTHR42878:SF7">
    <property type="entry name" value="SENSOR HISTIDINE KINASE GLRK"/>
    <property type="match status" value="1"/>
</dbReference>
<dbReference type="PANTHER" id="PTHR42878">
    <property type="entry name" value="TWO-COMPONENT HISTIDINE KINASE"/>
    <property type="match status" value="1"/>
</dbReference>
<evidence type="ECO:0000256" key="2">
    <source>
        <dbReference type="ARBA" id="ARBA00004141"/>
    </source>
</evidence>
<evidence type="ECO:0000256" key="6">
    <source>
        <dbReference type="ARBA" id="ARBA00022692"/>
    </source>
</evidence>